<keyword evidence="10" id="KW-1185">Reference proteome</keyword>
<feature type="transmembrane region" description="Helical" evidence="7">
    <location>
        <begin position="110"/>
        <end position="136"/>
    </location>
</feature>
<evidence type="ECO:0000259" key="8">
    <source>
        <dbReference type="PROSITE" id="PS50928"/>
    </source>
</evidence>
<feature type="transmembrane region" description="Helical" evidence="7">
    <location>
        <begin position="229"/>
        <end position="254"/>
    </location>
</feature>
<organism evidence="9 10">
    <name type="scientific">Bosea psychrotolerans</name>
    <dbReference type="NCBI Taxonomy" id="1871628"/>
    <lineage>
        <taxon>Bacteria</taxon>
        <taxon>Pseudomonadati</taxon>
        <taxon>Pseudomonadota</taxon>
        <taxon>Alphaproteobacteria</taxon>
        <taxon>Hyphomicrobiales</taxon>
        <taxon>Boseaceae</taxon>
        <taxon>Bosea</taxon>
    </lineage>
</organism>
<feature type="transmembrane region" description="Helical" evidence="7">
    <location>
        <begin position="274"/>
        <end position="300"/>
    </location>
</feature>
<evidence type="ECO:0000256" key="3">
    <source>
        <dbReference type="ARBA" id="ARBA00022475"/>
    </source>
</evidence>
<dbReference type="Gene3D" id="1.10.3720.10">
    <property type="entry name" value="MetI-like"/>
    <property type="match status" value="1"/>
</dbReference>
<evidence type="ECO:0000256" key="7">
    <source>
        <dbReference type="RuleBase" id="RU363032"/>
    </source>
</evidence>
<dbReference type="AlphaFoldDB" id="A0A2S4M0N0"/>
<name>A0A2S4M0N0_9HYPH</name>
<dbReference type="Proteomes" id="UP000236919">
    <property type="component" value="Unassembled WGS sequence"/>
</dbReference>
<dbReference type="GO" id="GO:0055085">
    <property type="term" value="P:transmembrane transport"/>
    <property type="evidence" value="ECO:0007669"/>
    <property type="project" value="InterPro"/>
</dbReference>
<dbReference type="InterPro" id="IPR035906">
    <property type="entry name" value="MetI-like_sf"/>
</dbReference>
<evidence type="ECO:0000313" key="10">
    <source>
        <dbReference type="Proteomes" id="UP000236919"/>
    </source>
</evidence>
<dbReference type="Pfam" id="PF12911">
    <property type="entry name" value="OppC_N"/>
    <property type="match status" value="1"/>
</dbReference>
<dbReference type="PANTHER" id="PTHR43386:SF25">
    <property type="entry name" value="PEPTIDE ABC TRANSPORTER PERMEASE PROTEIN"/>
    <property type="match status" value="1"/>
</dbReference>
<feature type="transmembrane region" description="Helical" evidence="7">
    <location>
        <begin position="156"/>
        <end position="183"/>
    </location>
</feature>
<evidence type="ECO:0000313" key="9">
    <source>
        <dbReference type="EMBL" id="POR48273.1"/>
    </source>
</evidence>
<dbReference type="InterPro" id="IPR025966">
    <property type="entry name" value="OppC_N"/>
</dbReference>
<dbReference type="PROSITE" id="PS50928">
    <property type="entry name" value="ABC_TM1"/>
    <property type="match status" value="1"/>
</dbReference>
<keyword evidence="6 7" id="KW-0472">Membrane</keyword>
<evidence type="ECO:0000256" key="2">
    <source>
        <dbReference type="ARBA" id="ARBA00022448"/>
    </source>
</evidence>
<dbReference type="PANTHER" id="PTHR43386">
    <property type="entry name" value="OLIGOPEPTIDE TRANSPORT SYSTEM PERMEASE PROTEIN APPC"/>
    <property type="match status" value="1"/>
</dbReference>
<comment type="subcellular location">
    <subcellularLocation>
        <location evidence="1 7">Cell membrane</location>
        <topology evidence="1 7">Multi-pass membrane protein</topology>
    </subcellularLocation>
</comment>
<dbReference type="Pfam" id="PF00528">
    <property type="entry name" value="BPD_transp_1"/>
    <property type="match status" value="1"/>
</dbReference>
<accession>A0A2S4M0N0</accession>
<evidence type="ECO:0000256" key="4">
    <source>
        <dbReference type="ARBA" id="ARBA00022692"/>
    </source>
</evidence>
<dbReference type="GO" id="GO:0005886">
    <property type="term" value="C:plasma membrane"/>
    <property type="evidence" value="ECO:0007669"/>
    <property type="project" value="UniProtKB-SubCell"/>
</dbReference>
<feature type="transmembrane region" description="Helical" evidence="7">
    <location>
        <begin position="40"/>
        <end position="65"/>
    </location>
</feature>
<evidence type="ECO:0000256" key="1">
    <source>
        <dbReference type="ARBA" id="ARBA00004651"/>
    </source>
</evidence>
<dbReference type="SUPFAM" id="SSF161098">
    <property type="entry name" value="MetI-like"/>
    <property type="match status" value="1"/>
</dbReference>
<evidence type="ECO:0000256" key="6">
    <source>
        <dbReference type="ARBA" id="ARBA00023136"/>
    </source>
</evidence>
<dbReference type="CDD" id="cd06261">
    <property type="entry name" value="TM_PBP2"/>
    <property type="match status" value="1"/>
</dbReference>
<dbReference type="OrthoDB" id="8410865at2"/>
<keyword evidence="2 7" id="KW-0813">Transport</keyword>
<reference evidence="9 10" key="1">
    <citation type="submission" date="2018-01" db="EMBL/GenBank/DDBJ databases">
        <title>Genomic Encyclopedia of Type Strains, Phase III (KMG-III): the genomes of soil and plant-associated and newly described type strains.</title>
        <authorList>
            <person name="Whitman W."/>
        </authorList>
    </citation>
    <scope>NUCLEOTIDE SEQUENCE [LARGE SCALE GENOMIC DNA]</scope>
    <source>
        <strain evidence="9 10">1131</strain>
    </source>
</reference>
<keyword evidence="4 7" id="KW-0812">Transmembrane</keyword>
<keyword evidence="5 7" id="KW-1133">Transmembrane helix</keyword>
<evidence type="ECO:0000256" key="5">
    <source>
        <dbReference type="ARBA" id="ARBA00022989"/>
    </source>
</evidence>
<feature type="domain" description="ABC transmembrane type-1" evidence="8">
    <location>
        <begin position="108"/>
        <end position="297"/>
    </location>
</feature>
<proteinExistence type="inferred from homology"/>
<gene>
    <name evidence="9" type="ORF">CYD53_11521</name>
</gene>
<comment type="caution">
    <text evidence="9">The sequence shown here is derived from an EMBL/GenBank/DDBJ whole genome shotgun (WGS) entry which is preliminary data.</text>
</comment>
<keyword evidence="3" id="KW-1003">Cell membrane</keyword>
<protein>
    <submittedName>
        <fullName evidence="9">Peptide/nickel transport system permease protein</fullName>
    </submittedName>
</protein>
<comment type="similarity">
    <text evidence="7">Belongs to the binding-protein-dependent transport system permease family.</text>
</comment>
<sequence>MTDTFDAKILDANIAFPPQSKPHTQPRPRGRFAWPAGVNVLVAGAALLALILVLLALFAPALAPFEPDQQKLLARLRPPIGFERANPAHWFGTDQLGRDLLSRCLHGLRLTLALALFGTLIGLALGVSLGLVAGLFGGWADALIMGFVDIMLSLPFTLVALLVIALAGTDVAVLICVLGIAYWAHFARLVRAQVLGLRELPFVEAARAAGATRWHIATVHMIPNIVSPIVVMASLNFSNLILLESALSFLGLGVQPPTATLGSMVGQGRDYMASASWIVAVPALLIVLVSLAAMLLGDFLRDHLDVRLRER</sequence>
<dbReference type="RefSeq" id="WP_103720126.1">
    <property type="nucleotide sequence ID" value="NZ_PQFZ01000015.1"/>
</dbReference>
<dbReference type="InterPro" id="IPR050366">
    <property type="entry name" value="BP-dependent_transpt_permease"/>
</dbReference>
<dbReference type="EMBL" id="PQFZ01000015">
    <property type="protein sequence ID" value="POR48273.1"/>
    <property type="molecule type" value="Genomic_DNA"/>
</dbReference>
<dbReference type="InterPro" id="IPR000515">
    <property type="entry name" value="MetI-like"/>
</dbReference>